<dbReference type="Gene3D" id="3.40.50.720">
    <property type="entry name" value="NAD(P)-binding Rossmann-like Domain"/>
    <property type="match status" value="1"/>
</dbReference>
<dbReference type="Pfam" id="PF08240">
    <property type="entry name" value="ADH_N"/>
    <property type="match status" value="1"/>
</dbReference>
<evidence type="ECO:0000256" key="3">
    <source>
        <dbReference type="ARBA" id="ARBA00022833"/>
    </source>
</evidence>
<organism evidence="8 9">
    <name type="scientific">Rehmannia glutinosa</name>
    <name type="common">Chinese foxglove</name>
    <dbReference type="NCBI Taxonomy" id="99300"/>
    <lineage>
        <taxon>Eukaryota</taxon>
        <taxon>Viridiplantae</taxon>
        <taxon>Streptophyta</taxon>
        <taxon>Embryophyta</taxon>
        <taxon>Tracheophyta</taxon>
        <taxon>Spermatophyta</taxon>
        <taxon>Magnoliopsida</taxon>
        <taxon>eudicotyledons</taxon>
        <taxon>Gunneridae</taxon>
        <taxon>Pentapetalae</taxon>
        <taxon>asterids</taxon>
        <taxon>lamiids</taxon>
        <taxon>Lamiales</taxon>
        <taxon>Orobanchaceae</taxon>
        <taxon>Rehmannieae</taxon>
        <taxon>Rehmannia</taxon>
    </lineage>
</organism>
<evidence type="ECO:0000256" key="1">
    <source>
        <dbReference type="ARBA" id="ARBA00001947"/>
    </source>
</evidence>
<evidence type="ECO:0000256" key="5">
    <source>
        <dbReference type="RuleBase" id="RU361277"/>
    </source>
</evidence>
<dbReference type="Pfam" id="PF00107">
    <property type="entry name" value="ADH_zinc_N"/>
    <property type="match status" value="1"/>
</dbReference>
<feature type="domain" description="Alcohol dehydrogenase-like C-terminal" evidence="6">
    <location>
        <begin position="212"/>
        <end position="334"/>
    </location>
</feature>
<evidence type="ECO:0008006" key="10">
    <source>
        <dbReference type="Google" id="ProtNLM"/>
    </source>
</evidence>
<gene>
    <name evidence="8" type="ORF">DH2020_008423</name>
</gene>
<comment type="caution">
    <text evidence="8">The sequence shown here is derived from an EMBL/GenBank/DDBJ whole genome shotgun (WGS) entry which is preliminary data.</text>
</comment>
<dbReference type="PROSITE" id="PS00059">
    <property type="entry name" value="ADH_ZINC"/>
    <property type="match status" value="1"/>
</dbReference>
<dbReference type="Proteomes" id="UP001318860">
    <property type="component" value="Unassembled WGS sequence"/>
</dbReference>
<protein>
    <recommendedName>
        <fullName evidence="10">Alcohol dehydrogenase</fullName>
    </recommendedName>
</protein>
<dbReference type="InterPro" id="IPR013149">
    <property type="entry name" value="ADH-like_C"/>
</dbReference>
<comment type="cofactor">
    <cofactor evidence="1 5">
        <name>Zn(2+)</name>
        <dbReference type="ChEBI" id="CHEBI:29105"/>
    </cofactor>
</comment>
<dbReference type="SUPFAM" id="SSF51735">
    <property type="entry name" value="NAD(P)-binding Rossmann-fold domains"/>
    <property type="match status" value="1"/>
</dbReference>
<evidence type="ECO:0000256" key="2">
    <source>
        <dbReference type="ARBA" id="ARBA00022723"/>
    </source>
</evidence>
<evidence type="ECO:0000259" key="6">
    <source>
        <dbReference type="Pfam" id="PF00107"/>
    </source>
</evidence>
<evidence type="ECO:0000313" key="9">
    <source>
        <dbReference type="Proteomes" id="UP001318860"/>
    </source>
</evidence>
<keyword evidence="3 5" id="KW-0862">Zinc</keyword>
<proteinExistence type="inferred from homology"/>
<dbReference type="PANTHER" id="PTHR43880">
    <property type="entry name" value="ALCOHOL DEHYDROGENASE"/>
    <property type="match status" value="1"/>
</dbReference>
<reference evidence="8 9" key="1">
    <citation type="journal article" date="2021" name="Comput. Struct. Biotechnol. J.">
        <title>De novo genome assembly of the potent medicinal plant Rehmannia glutinosa using nanopore technology.</title>
        <authorList>
            <person name="Ma L."/>
            <person name="Dong C."/>
            <person name="Song C."/>
            <person name="Wang X."/>
            <person name="Zheng X."/>
            <person name="Niu Y."/>
            <person name="Chen S."/>
            <person name="Feng W."/>
        </authorList>
    </citation>
    <scope>NUCLEOTIDE SEQUENCE [LARGE SCALE GENOMIC DNA]</scope>
    <source>
        <strain evidence="8">DH-2019</strain>
    </source>
</reference>
<dbReference type="SUPFAM" id="SSF50129">
    <property type="entry name" value="GroES-like"/>
    <property type="match status" value="2"/>
</dbReference>
<evidence type="ECO:0000256" key="4">
    <source>
        <dbReference type="ARBA" id="ARBA00023002"/>
    </source>
</evidence>
<name>A0ABR0U0Z5_REHGL</name>
<keyword evidence="2 5" id="KW-0479">Metal-binding</keyword>
<dbReference type="InterPro" id="IPR036291">
    <property type="entry name" value="NAD(P)-bd_dom_sf"/>
</dbReference>
<dbReference type="InterPro" id="IPR002328">
    <property type="entry name" value="ADH_Zn_CS"/>
</dbReference>
<sequence>MESKYPTEMTGKPIRCKAAVARKAGEPLIIEEIEVLPPKAWEVRIKILCTSLCHTDVTIWKLTDGPAAYFPRIFGHEAAGIVESVGEHVDEVKAGDFVIPVFQRNCGECKDCLSPKGNGCTKFPVEFFGGMPRDGTTRFVDSDGRPIHHFFSVSSFSQYTVVDIAHVVKMSRDVPVDKACLLSCGVTTGIGAVCKIAQVEEGSTVAIFGLGAVGLAVAEGARLQGASRIIGVDINPEKFEIGKKFGVTDFINPTSCTEKSVSEVIKEMSGGGADYCFECIGLASLMQDAFSSSRPGCGKTVVVGVEMHGTPLSINTYELLRGRSILGCLFGGFKPKFDIPILAKRYLDKELHLDEFISDEVKLDEINRAFDMLHRGKNLRCIIWMDNYF</sequence>
<dbReference type="EMBL" id="JABTTQ020003506">
    <property type="protein sequence ID" value="KAK6116154.1"/>
    <property type="molecule type" value="Genomic_DNA"/>
</dbReference>
<evidence type="ECO:0000313" key="8">
    <source>
        <dbReference type="EMBL" id="KAK6116154.1"/>
    </source>
</evidence>
<dbReference type="InterPro" id="IPR013154">
    <property type="entry name" value="ADH-like_N"/>
</dbReference>
<accession>A0ABR0U0Z5</accession>
<keyword evidence="4" id="KW-0560">Oxidoreductase</keyword>
<feature type="domain" description="Alcohol dehydrogenase-like N-terminal" evidence="7">
    <location>
        <begin position="42"/>
        <end position="171"/>
    </location>
</feature>
<comment type="similarity">
    <text evidence="5">Belongs to the zinc-containing alcohol dehydrogenase family.</text>
</comment>
<keyword evidence="9" id="KW-1185">Reference proteome</keyword>
<evidence type="ECO:0000259" key="7">
    <source>
        <dbReference type="Pfam" id="PF08240"/>
    </source>
</evidence>
<dbReference type="PANTHER" id="PTHR43880:SF10">
    <property type="entry name" value="ALCOHOL DEHYDROGENASE-LIKE 2"/>
    <property type="match status" value="1"/>
</dbReference>
<dbReference type="InterPro" id="IPR011032">
    <property type="entry name" value="GroES-like_sf"/>
</dbReference>
<dbReference type="Gene3D" id="3.90.180.10">
    <property type="entry name" value="Medium-chain alcohol dehydrogenases, catalytic domain"/>
    <property type="match status" value="1"/>
</dbReference>